<evidence type="ECO:0000313" key="2">
    <source>
        <dbReference type="EMBL" id="MPN27759.1"/>
    </source>
</evidence>
<proteinExistence type="predicted"/>
<comment type="caution">
    <text evidence="2">The sequence shown here is derived from an EMBL/GenBank/DDBJ whole genome shotgun (WGS) entry which is preliminary data.</text>
</comment>
<accession>A0A645GPD3</accession>
<dbReference type="InterPro" id="IPR006665">
    <property type="entry name" value="OmpA-like"/>
</dbReference>
<dbReference type="EMBL" id="VSSQ01077759">
    <property type="protein sequence ID" value="MPN27759.1"/>
    <property type="molecule type" value="Genomic_DNA"/>
</dbReference>
<feature type="domain" description="OmpA-like" evidence="1">
    <location>
        <begin position="1"/>
        <end position="43"/>
    </location>
</feature>
<keyword evidence="2" id="KW-0449">Lipoprotein</keyword>
<dbReference type="InterPro" id="IPR036737">
    <property type="entry name" value="OmpA-like_sf"/>
</dbReference>
<evidence type="ECO:0000259" key="1">
    <source>
        <dbReference type="PROSITE" id="PS51123"/>
    </source>
</evidence>
<dbReference type="SUPFAM" id="SSF103088">
    <property type="entry name" value="OmpA-like"/>
    <property type="match status" value="1"/>
</dbReference>
<dbReference type="Gene3D" id="3.30.1330.60">
    <property type="entry name" value="OmpA-like domain"/>
    <property type="match status" value="1"/>
</dbReference>
<dbReference type="AlphaFoldDB" id="A0A645GPD3"/>
<gene>
    <name evidence="2" type="primary">pal_3</name>
    <name evidence="2" type="ORF">SDC9_175193</name>
</gene>
<dbReference type="PROSITE" id="PS51123">
    <property type="entry name" value="OMPA_2"/>
    <property type="match status" value="1"/>
</dbReference>
<organism evidence="2">
    <name type="scientific">bioreactor metagenome</name>
    <dbReference type="NCBI Taxonomy" id="1076179"/>
    <lineage>
        <taxon>unclassified sequences</taxon>
        <taxon>metagenomes</taxon>
        <taxon>ecological metagenomes</taxon>
    </lineage>
</organism>
<sequence length="43" mass="4684">MYLQSKGVSGDPVSLVSYGKEKPAVLGHDEAAYSKNRRAVLVY</sequence>
<name>A0A645GPD3_9ZZZZ</name>
<reference evidence="2" key="1">
    <citation type="submission" date="2019-08" db="EMBL/GenBank/DDBJ databases">
        <authorList>
            <person name="Kucharzyk K."/>
            <person name="Murdoch R.W."/>
            <person name="Higgins S."/>
            <person name="Loffler F."/>
        </authorList>
    </citation>
    <scope>NUCLEOTIDE SEQUENCE</scope>
</reference>
<protein>
    <submittedName>
        <fullName evidence="2">Peptidoglycan-associated lipoprotein</fullName>
    </submittedName>
</protein>